<keyword evidence="1" id="KW-0472">Membrane</keyword>
<proteinExistence type="predicted"/>
<name>A0A261TJZ3_9BORD</name>
<gene>
    <name evidence="3" type="ORF">CAL20_24900</name>
</gene>
<sequence length="173" mass="18308">MKSRFWRAAALAVALAACSGQVSAHGGYRYHGGYYGGSGWWIGGALLGAGVALALTSGPRYAYSGVTYTSPPVYYSPGPYVAPPVTYVTPAPVVTYSRPRVAVASSSLNVVAYPAQGQSEAQQQQDRLDCENWAMNQSGLDPDYITEYTTSASAESYTRAMGACFKGKGYSIN</sequence>
<evidence type="ECO:0008006" key="5">
    <source>
        <dbReference type="Google" id="ProtNLM"/>
    </source>
</evidence>
<evidence type="ECO:0000313" key="4">
    <source>
        <dbReference type="Proteomes" id="UP000216885"/>
    </source>
</evidence>
<keyword evidence="1" id="KW-0812">Transmembrane</keyword>
<dbReference type="RefSeq" id="WP_094824193.1">
    <property type="nucleotide sequence ID" value="NZ_NEVO01000019.1"/>
</dbReference>
<keyword evidence="2" id="KW-0732">Signal</keyword>
<feature type="signal peptide" evidence="2">
    <location>
        <begin position="1"/>
        <end position="24"/>
    </location>
</feature>
<feature type="chain" id="PRO_5012356552" description="Lipoprotein" evidence="2">
    <location>
        <begin position="25"/>
        <end position="173"/>
    </location>
</feature>
<dbReference type="PROSITE" id="PS51257">
    <property type="entry name" value="PROKAR_LIPOPROTEIN"/>
    <property type="match status" value="1"/>
</dbReference>
<evidence type="ECO:0000256" key="2">
    <source>
        <dbReference type="SAM" id="SignalP"/>
    </source>
</evidence>
<dbReference type="Proteomes" id="UP000216885">
    <property type="component" value="Unassembled WGS sequence"/>
</dbReference>
<dbReference type="OrthoDB" id="196716at2"/>
<keyword evidence="4" id="KW-1185">Reference proteome</keyword>
<evidence type="ECO:0000256" key="1">
    <source>
        <dbReference type="SAM" id="Phobius"/>
    </source>
</evidence>
<reference evidence="3 4" key="1">
    <citation type="submission" date="2017-05" db="EMBL/GenBank/DDBJ databases">
        <title>Complete and WGS of Bordetella genogroups.</title>
        <authorList>
            <person name="Spilker T."/>
            <person name="LiPuma J."/>
        </authorList>
    </citation>
    <scope>NUCLEOTIDE SEQUENCE [LARGE SCALE GENOMIC DNA]</scope>
    <source>
        <strain evidence="3 4">AU9919</strain>
    </source>
</reference>
<dbReference type="AlphaFoldDB" id="A0A261TJZ3"/>
<evidence type="ECO:0000313" key="3">
    <source>
        <dbReference type="EMBL" id="OZI49998.1"/>
    </source>
</evidence>
<organism evidence="3 4">
    <name type="scientific">Bordetella genomosp. 4</name>
    <dbReference type="NCBI Taxonomy" id="463044"/>
    <lineage>
        <taxon>Bacteria</taxon>
        <taxon>Pseudomonadati</taxon>
        <taxon>Pseudomonadota</taxon>
        <taxon>Betaproteobacteria</taxon>
        <taxon>Burkholderiales</taxon>
        <taxon>Alcaligenaceae</taxon>
        <taxon>Bordetella</taxon>
    </lineage>
</organism>
<dbReference type="EMBL" id="NEVQ01000023">
    <property type="protein sequence ID" value="OZI49998.1"/>
    <property type="molecule type" value="Genomic_DNA"/>
</dbReference>
<protein>
    <recommendedName>
        <fullName evidence="5">Lipoprotein</fullName>
    </recommendedName>
</protein>
<comment type="caution">
    <text evidence="3">The sequence shown here is derived from an EMBL/GenBank/DDBJ whole genome shotgun (WGS) entry which is preliminary data.</text>
</comment>
<accession>A0A261TJZ3</accession>
<keyword evidence="1" id="KW-1133">Transmembrane helix</keyword>
<feature type="transmembrane region" description="Helical" evidence="1">
    <location>
        <begin position="34"/>
        <end position="55"/>
    </location>
</feature>